<evidence type="ECO:0000259" key="8">
    <source>
        <dbReference type="Pfam" id="PF01232"/>
    </source>
</evidence>
<dbReference type="NCBIfam" id="NF002647">
    <property type="entry name" value="PRK02318.1-3"/>
    <property type="match status" value="1"/>
</dbReference>
<dbReference type="InterPro" id="IPR013328">
    <property type="entry name" value="6PGD_dom2"/>
</dbReference>
<dbReference type="Pfam" id="PF01232">
    <property type="entry name" value="Mannitol_dh"/>
    <property type="match status" value="1"/>
</dbReference>
<dbReference type="PANTHER" id="PTHR30524:SF0">
    <property type="entry name" value="ALTRONATE OXIDOREDUCTASE-RELATED"/>
    <property type="match status" value="1"/>
</dbReference>
<evidence type="ECO:0000259" key="9">
    <source>
        <dbReference type="Pfam" id="PF08125"/>
    </source>
</evidence>
<evidence type="ECO:0000256" key="1">
    <source>
        <dbReference type="ARBA" id="ARBA00006541"/>
    </source>
</evidence>
<feature type="domain" description="Mannitol dehydrogenase C-terminal" evidence="9">
    <location>
        <begin position="206"/>
        <end position="341"/>
    </location>
</feature>
<name>A0A420IA74_9PEZI</name>
<dbReference type="OrthoDB" id="418169at2759"/>
<comment type="catalytic activity">
    <reaction evidence="7">
        <text>D-mannitol 1-phosphate + NAD(+) = beta-D-fructose 6-phosphate + NADH + H(+)</text>
        <dbReference type="Rhea" id="RHEA:19661"/>
        <dbReference type="ChEBI" id="CHEBI:15378"/>
        <dbReference type="ChEBI" id="CHEBI:57540"/>
        <dbReference type="ChEBI" id="CHEBI:57634"/>
        <dbReference type="ChEBI" id="CHEBI:57945"/>
        <dbReference type="ChEBI" id="CHEBI:61381"/>
        <dbReference type="EC" id="1.1.1.17"/>
    </reaction>
</comment>
<dbReference type="InterPro" id="IPR008927">
    <property type="entry name" value="6-PGluconate_DH-like_C_sf"/>
</dbReference>
<comment type="similarity">
    <text evidence="1">Belongs to the mannitol dehydrogenase family.</text>
</comment>
<dbReference type="EMBL" id="MCBR01010037">
    <property type="protein sequence ID" value="RKF71423.1"/>
    <property type="molecule type" value="Genomic_DNA"/>
</dbReference>
<dbReference type="SUPFAM" id="SSF51735">
    <property type="entry name" value="NAD(P)-binding Rossmann-fold domains"/>
    <property type="match status" value="1"/>
</dbReference>
<evidence type="ECO:0000256" key="5">
    <source>
        <dbReference type="ARBA" id="ARBA00023002"/>
    </source>
</evidence>
<dbReference type="PANTHER" id="PTHR30524">
    <property type="entry name" value="MANNITOL-1-PHOSPHATE 5-DEHYDROGENASE"/>
    <property type="match status" value="1"/>
</dbReference>
<feature type="domain" description="Mannitol dehydrogenase N-terminal" evidence="8">
    <location>
        <begin position="1"/>
        <end position="194"/>
    </location>
</feature>
<accession>A0A420IA74</accession>
<protein>
    <recommendedName>
        <fullName evidence="4">Mannitol-1-phosphate 5-dehydrogenase</fullName>
        <ecNumber evidence="3">1.1.1.17</ecNumber>
    </recommendedName>
</protein>
<dbReference type="Gene3D" id="1.10.1040.10">
    <property type="entry name" value="N-(1-d-carboxylethyl)-l-norvaline Dehydrogenase, domain 2"/>
    <property type="match status" value="1"/>
</dbReference>
<dbReference type="InterPro" id="IPR023028">
    <property type="entry name" value="Mannitol_1_phos_5_DH"/>
</dbReference>
<reference evidence="10 11" key="1">
    <citation type="journal article" date="2018" name="BMC Genomics">
        <title>Comparative genome analyses reveal sequence features reflecting distinct modes of host-adaptation between dicot and monocot powdery mildew.</title>
        <authorList>
            <person name="Wu Y."/>
            <person name="Ma X."/>
            <person name="Pan Z."/>
            <person name="Kale S.D."/>
            <person name="Song Y."/>
            <person name="King H."/>
            <person name="Zhang Q."/>
            <person name="Presley C."/>
            <person name="Deng X."/>
            <person name="Wei C.I."/>
            <person name="Xiao S."/>
        </authorList>
    </citation>
    <scope>NUCLEOTIDE SEQUENCE [LARGE SCALE GENOMIC DNA]</scope>
    <source>
        <strain evidence="10">UCSC1</strain>
    </source>
</reference>
<evidence type="ECO:0000256" key="3">
    <source>
        <dbReference type="ARBA" id="ARBA00012939"/>
    </source>
</evidence>
<evidence type="ECO:0000256" key="6">
    <source>
        <dbReference type="ARBA" id="ARBA00023027"/>
    </source>
</evidence>
<dbReference type="InterPro" id="IPR036291">
    <property type="entry name" value="NAD(P)-bd_dom_sf"/>
</dbReference>
<keyword evidence="6" id="KW-0520">NAD</keyword>
<dbReference type="InterPro" id="IPR000669">
    <property type="entry name" value="Mannitol_DH"/>
</dbReference>
<evidence type="ECO:0000313" key="11">
    <source>
        <dbReference type="Proteomes" id="UP000285405"/>
    </source>
</evidence>
<dbReference type="GO" id="GO:0005829">
    <property type="term" value="C:cytosol"/>
    <property type="evidence" value="ECO:0007669"/>
    <property type="project" value="TreeGrafter"/>
</dbReference>
<keyword evidence="5" id="KW-0560">Oxidoreductase</keyword>
<dbReference type="Proteomes" id="UP000285405">
    <property type="component" value="Unassembled WGS sequence"/>
</dbReference>
<evidence type="ECO:0000313" key="10">
    <source>
        <dbReference type="EMBL" id="RKF71423.1"/>
    </source>
</evidence>
<dbReference type="InterPro" id="IPR013118">
    <property type="entry name" value="Mannitol_DH_C"/>
</dbReference>
<dbReference type="NCBIfam" id="NF002652">
    <property type="entry name" value="PRK02318.2-5"/>
    <property type="match status" value="1"/>
</dbReference>
<evidence type="ECO:0000256" key="4">
    <source>
        <dbReference type="ARBA" id="ARBA00016219"/>
    </source>
</evidence>
<dbReference type="Pfam" id="PF08125">
    <property type="entry name" value="Mannitol_dh_C"/>
    <property type="match status" value="1"/>
</dbReference>
<sequence length="391" mass="44144">MKAVHFGAGNIGRGFVAEFLFNSGYEIVFCDVTDSLVDELNKKKSYKVIQVGPEVSQEISIKNYRAINNKTDGDAAVEEIKNADLVTCSVGPAILKFIAPVIAKGIDQRANDKLPVAVIACENAIGATDILAEHIKDFKNTNPERLVDLYERARFANSAVDRIVPEQDVNAGLDVKLEQFYEWIIDRTPFEKDHIPTIKGVEWVDNLMPYIERKLFTVNTGHAAAAYYGYFYKKKTVWDALQDDKIREEVEKVLAETSNLITSKHFFSEEEQQKYAAKIIKRISNPYLEDTVERVGRAPIRKLSRKERFVGPAVELAEQGRSFDALLNAIEMAFLFNDVQEDFESLELGRILASRSPEKVVEEICGLNQNDPLFPHIVQVVIRVQGIKSKN</sequence>
<organism evidence="10 11">
    <name type="scientific">Golovinomyces cichoracearum</name>
    <dbReference type="NCBI Taxonomy" id="62708"/>
    <lineage>
        <taxon>Eukaryota</taxon>
        <taxon>Fungi</taxon>
        <taxon>Dikarya</taxon>
        <taxon>Ascomycota</taxon>
        <taxon>Pezizomycotina</taxon>
        <taxon>Leotiomycetes</taxon>
        <taxon>Erysiphales</taxon>
        <taxon>Erysiphaceae</taxon>
        <taxon>Golovinomyces</taxon>
    </lineage>
</organism>
<dbReference type="PRINTS" id="PR00084">
    <property type="entry name" value="MTLDHDRGNASE"/>
</dbReference>
<dbReference type="HAMAP" id="MF_00196">
    <property type="entry name" value="Mannitol_dehydrog"/>
    <property type="match status" value="1"/>
</dbReference>
<dbReference type="Gene3D" id="3.40.50.720">
    <property type="entry name" value="NAD(P)-binding Rossmann-like Domain"/>
    <property type="match status" value="1"/>
</dbReference>
<dbReference type="GO" id="GO:0019592">
    <property type="term" value="P:mannitol catabolic process"/>
    <property type="evidence" value="ECO:0007669"/>
    <property type="project" value="TreeGrafter"/>
</dbReference>
<dbReference type="GO" id="GO:0008926">
    <property type="term" value="F:mannitol-1-phosphate 5-dehydrogenase activity"/>
    <property type="evidence" value="ECO:0007669"/>
    <property type="project" value="UniProtKB-EC"/>
</dbReference>
<dbReference type="SUPFAM" id="SSF48179">
    <property type="entry name" value="6-phosphogluconate dehydrogenase C-terminal domain-like"/>
    <property type="match status" value="1"/>
</dbReference>
<dbReference type="EC" id="1.1.1.17" evidence="3"/>
<comment type="subunit">
    <text evidence="2">Monomer.</text>
</comment>
<evidence type="ECO:0000256" key="7">
    <source>
        <dbReference type="ARBA" id="ARBA00048615"/>
    </source>
</evidence>
<evidence type="ECO:0000256" key="2">
    <source>
        <dbReference type="ARBA" id="ARBA00011245"/>
    </source>
</evidence>
<comment type="caution">
    <text evidence="10">The sequence shown here is derived from an EMBL/GenBank/DDBJ whole genome shotgun (WGS) entry which is preliminary data.</text>
</comment>
<gene>
    <name evidence="10" type="ORF">GcC1_100027</name>
</gene>
<proteinExistence type="inferred from homology"/>
<dbReference type="AlphaFoldDB" id="A0A420IA74"/>
<dbReference type="InterPro" id="IPR013131">
    <property type="entry name" value="Mannitol_DH_N"/>
</dbReference>